<dbReference type="InterPro" id="IPR039556">
    <property type="entry name" value="ICL/PEPM"/>
</dbReference>
<dbReference type="Gene3D" id="3.20.20.60">
    <property type="entry name" value="Phosphoenolpyruvate-binding domains"/>
    <property type="match status" value="1"/>
</dbReference>
<organism evidence="2">
    <name type="scientific">Aspergillus arachidicola</name>
    <dbReference type="NCBI Taxonomy" id="656916"/>
    <lineage>
        <taxon>Eukaryota</taxon>
        <taxon>Fungi</taxon>
        <taxon>Dikarya</taxon>
        <taxon>Ascomycota</taxon>
        <taxon>Pezizomycotina</taxon>
        <taxon>Eurotiomycetes</taxon>
        <taxon>Eurotiomycetidae</taxon>
        <taxon>Eurotiales</taxon>
        <taxon>Aspergillaceae</taxon>
        <taxon>Aspergillus</taxon>
        <taxon>Aspergillus subgen. Circumdati</taxon>
    </lineage>
</organism>
<dbReference type="SUPFAM" id="SSF51905">
    <property type="entry name" value="FAD/NAD(P)-binding domain"/>
    <property type="match status" value="1"/>
</dbReference>
<feature type="domain" description="FAD dependent oxidoreductase" evidence="1">
    <location>
        <begin position="329"/>
        <end position="710"/>
    </location>
</feature>
<dbReference type="InterPro" id="IPR006076">
    <property type="entry name" value="FAD-dep_OxRdtase"/>
</dbReference>
<dbReference type="GO" id="GO:0003824">
    <property type="term" value="F:catalytic activity"/>
    <property type="evidence" value="ECO:0007669"/>
    <property type="project" value="InterPro"/>
</dbReference>
<dbReference type="InterPro" id="IPR015813">
    <property type="entry name" value="Pyrv/PenolPyrv_kinase-like_dom"/>
</dbReference>
<evidence type="ECO:0000313" key="2">
    <source>
        <dbReference type="EMBL" id="KAE8347849.1"/>
    </source>
</evidence>
<protein>
    <recommendedName>
        <fullName evidence="1">FAD dependent oxidoreductase domain-containing protein</fullName>
    </recommendedName>
</protein>
<name>A0A5N6YTX8_9EURO</name>
<proteinExistence type="predicted"/>
<dbReference type="OrthoDB" id="429143at2759"/>
<dbReference type="SUPFAM" id="SSF51621">
    <property type="entry name" value="Phosphoenolpyruvate/pyruvate domain"/>
    <property type="match status" value="1"/>
</dbReference>
<reference evidence="2" key="1">
    <citation type="submission" date="2019-04" db="EMBL/GenBank/DDBJ databases">
        <title>Friends and foes A comparative genomics study of 23 Aspergillus species from section Flavi.</title>
        <authorList>
            <consortium name="DOE Joint Genome Institute"/>
            <person name="Kjaerbolling I."/>
            <person name="Vesth T."/>
            <person name="Frisvad J.C."/>
            <person name="Nybo J.L."/>
            <person name="Theobald S."/>
            <person name="Kildgaard S."/>
            <person name="Isbrandt T."/>
            <person name="Kuo A."/>
            <person name="Sato A."/>
            <person name="Lyhne E.K."/>
            <person name="Kogle M.E."/>
            <person name="Wiebenga A."/>
            <person name="Kun R.S."/>
            <person name="Lubbers R.J."/>
            <person name="Makela M.R."/>
            <person name="Barry K."/>
            <person name="Chovatia M."/>
            <person name="Clum A."/>
            <person name="Daum C."/>
            <person name="Haridas S."/>
            <person name="He G."/>
            <person name="LaButti K."/>
            <person name="Lipzen A."/>
            <person name="Mondo S."/>
            <person name="Riley R."/>
            <person name="Salamov A."/>
            <person name="Simmons B.A."/>
            <person name="Magnuson J.K."/>
            <person name="Henrissat B."/>
            <person name="Mortensen U.H."/>
            <person name="Larsen T.O."/>
            <person name="Devries R.P."/>
            <person name="Grigoriev I.V."/>
            <person name="Machida M."/>
            <person name="Baker S.E."/>
            <person name="Andersen M.R."/>
        </authorList>
    </citation>
    <scope>NUCLEOTIDE SEQUENCE</scope>
    <source>
        <strain evidence="2">CBS 117612</strain>
    </source>
</reference>
<sequence length="749" mass="81127">MAIKTAQNNQAIHFRNLHTPGHPILLTNVYDAATASLIANHPSTKAIATASYAIAASQGIPDDALTLPRNLAAVRSIAAILKPNTPPENKDSDEPTTKLPLTVDIQDGYADVAETTREIINLGAVGCNLEDLDGSTGQLRPLAEAVARIELAVRTAAELGVPDFVVNARTDVLGDNPGGKPGSIQDAIERGRAFLRAGACTVFVWGGAGGRGVSREEIKELVVAFQGKLNVKLVLRDGFLTVPEVKELGVARISLGPELYRAAMSGFMEKADANRRKLFNLQIIIYNMGTHQPLPSFLPVDNPTRPFWRTEPHPLDELRSTEALPDQSDIVIIGAGYSGVSIAYHLLKHLEGHDKPHPAITILEARQICSGATGRNGGHLRPDLYDRIPTYIKRYGVDAAAEVANFELSHIKAFKNLLAEENIDCDFNITRCLSVYLDEAAGEKARKKYEELVSRGLAFADDIHYTPPKNAEGVSGIKGAKACLSYTSGTLWPYKLILGLLSKITDSAAINVQAFTPVTSVVSDNSGHIIHTPRGSVRTSKVVYASNAYTSGLLPEYSASIVPCRGICCHIGIPEGKTAPFLPYSYGIGTKTGECGGSYLISRPDGSIIVGGAQRTFIDRKDQWYAVIDDSTLIEPTKDYYNDFMQRTFKGWEDSGAYVKEIWTGIMGYSYDTSPHVGEVPDKPGQYICAGFDGHGMPVIFLAAKELAEMIHHGKSFEDVHLPRLYKSTAVRITNAQEGPEGGDIFSLN</sequence>
<dbReference type="Pfam" id="PF13714">
    <property type="entry name" value="PEP_mutase"/>
    <property type="match status" value="1"/>
</dbReference>
<evidence type="ECO:0000259" key="1">
    <source>
        <dbReference type="Pfam" id="PF01266"/>
    </source>
</evidence>
<dbReference type="PANTHER" id="PTHR13847:SF279">
    <property type="entry name" value="FAD DEPENDENT OXIDOREDUCTASE DOMAIN-CONTAINING PROTEIN-RELATED"/>
    <property type="match status" value="1"/>
</dbReference>
<dbReference type="InterPro" id="IPR040442">
    <property type="entry name" value="Pyrv_kinase-like_dom_sf"/>
</dbReference>
<dbReference type="Proteomes" id="UP000325558">
    <property type="component" value="Unassembled WGS sequence"/>
</dbReference>
<accession>A0A5N6YTX8</accession>
<dbReference type="Gene3D" id="3.30.9.10">
    <property type="entry name" value="D-Amino Acid Oxidase, subunit A, domain 2"/>
    <property type="match status" value="1"/>
</dbReference>
<dbReference type="PANTHER" id="PTHR13847">
    <property type="entry name" value="SARCOSINE DEHYDROGENASE-RELATED"/>
    <property type="match status" value="1"/>
</dbReference>
<dbReference type="CDD" id="cd00377">
    <property type="entry name" value="ICL_PEPM"/>
    <property type="match status" value="1"/>
</dbReference>
<dbReference type="InterPro" id="IPR036188">
    <property type="entry name" value="FAD/NAD-bd_sf"/>
</dbReference>
<dbReference type="GO" id="GO:0005737">
    <property type="term" value="C:cytoplasm"/>
    <property type="evidence" value="ECO:0007669"/>
    <property type="project" value="TreeGrafter"/>
</dbReference>
<dbReference type="Gene3D" id="3.50.50.60">
    <property type="entry name" value="FAD/NAD(P)-binding domain"/>
    <property type="match status" value="1"/>
</dbReference>
<gene>
    <name evidence="2" type="ORF">BDV24DRAFT_170844</name>
</gene>
<dbReference type="Pfam" id="PF01266">
    <property type="entry name" value="DAO"/>
    <property type="match status" value="1"/>
</dbReference>
<dbReference type="EMBL" id="ML737112">
    <property type="protein sequence ID" value="KAE8347849.1"/>
    <property type="molecule type" value="Genomic_DNA"/>
</dbReference>
<dbReference type="AlphaFoldDB" id="A0A5N6YTX8"/>